<proteinExistence type="predicted"/>
<reference evidence="3 4" key="1">
    <citation type="submission" date="2019-02" db="EMBL/GenBank/DDBJ databases">
        <title>Deep-cultivation of Planctomycetes and their phenomic and genomic characterization uncovers novel biology.</title>
        <authorList>
            <person name="Wiegand S."/>
            <person name="Jogler M."/>
            <person name="Boedeker C."/>
            <person name="Pinto D."/>
            <person name="Vollmers J."/>
            <person name="Rivas-Marin E."/>
            <person name="Kohn T."/>
            <person name="Peeters S.H."/>
            <person name="Heuer A."/>
            <person name="Rast P."/>
            <person name="Oberbeckmann S."/>
            <person name="Bunk B."/>
            <person name="Jeske O."/>
            <person name="Meyerdierks A."/>
            <person name="Storesund J.E."/>
            <person name="Kallscheuer N."/>
            <person name="Luecker S."/>
            <person name="Lage O.M."/>
            <person name="Pohl T."/>
            <person name="Merkel B.J."/>
            <person name="Hornburger P."/>
            <person name="Mueller R.-W."/>
            <person name="Bruemmer F."/>
            <person name="Labrenz M."/>
            <person name="Spormann A.M."/>
            <person name="Op Den Camp H."/>
            <person name="Overmann J."/>
            <person name="Amann R."/>
            <person name="Jetten M.S.M."/>
            <person name="Mascher T."/>
            <person name="Medema M.H."/>
            <person name="Devos D.P."/>
            <person name="Kaster A.-K."/>
            <person name="Ovreas L."/>
            <person name="Rohde M."/>
            <person name="Galperin M.Y."/>
            <person name="Jogler C."/>
        </authorList>
    </citation>
    <scope>NUCLEOTIDE SEQUENCE [LARGE SCALE GENOMIC DNA]</scope>
    <source>
        <strain evidence="3 4">Mal64</strain>
    </source>
</reference>
<dbReference type="Gene3D" id="3.40.30.10">
    <property type="entry name" value="Glutaredoxin"/>
    <property type="match status" value="1"/>
</dbReference>
<comment type="caution">
    <text evidence="3">The sequence shown here is derived from an EMBL/GenBank/DDBJ whole genome shotgun (WGS) entry which is preliminary data.</text>
</comment>
<dbReference type="EMBL" id="SJPQ01000001">
    <property type="protein sequence ID" value="TWT90878.1"/>
    <property type="molecule type" value="Genomic_DNA"/>
</dbReference>
<evidence type="ECO:0000313" key="3">
    <source>
        <dbReference type="EMBL" id="TWT90878.1"/>
    </source>
</evidence>
<dbReference type="OrthoDB" id="213802at2"/>
<name>A0A5C5ZV17_9BACT</name>
<evidence type="ECO:0000259" key="2">
    <source>
        <dbReference type="PROSITE" id="PS51352"/>
    </source>
</evidence>
<organism evidence="3 4">
    <name type="scientific">Pseudobythopirellula maris</name>
    <dbReference type="NCBI Taxonomy" id="2527991"/>
    <lineage>
        <taxon>Bacteria</taxon>
        <taxon>Pseudomonadati</taxon>
        <taxon>Planctomycetota</taxon>
        <taxon>Planctomycetia</taxon>
        <taxon>Pirellulales</taxon>
        <taxon>Lacipirellulaceae</taxon>
        <taxon>Pseudobythopirellula</taxon>
    </lineage>
</organism>
<evidence type="ECO:0000313" key="4">
    <source>
        <dbReference type="Proteomes" id="UP000315440"/>
    </source>
</evidence>
<dbReference type="InterPro" id="IPR012336">
    <property type="entry name" value="Thioredoxin-like_fold"/>
</dbReference>
<dbReference type="Proteomes" id="UP000315440">
    <property type="component" value="Unassembled WGS sequence"/>
</dbReference>
<keyword evidence="1" id="KW-0732">Signal</keyword>
<feature type="chain" id="PRO_5022690233" evidence="1">
    <location>
        <begin position="24"/>
        <end position="177"/>
    </location>
</feature>
<keyword evidence="4" id="KW-1185">Reference proteome</keyword>
<dbReference type="InterPro" id="IPR013766">
    <property type="entry name" value="Thioredoxin_domain"/>
</dbReference>
<dbReference type="InterPro" id="IPR036249">
    <property type="entry name" value="Thioredoxin-like_sf"/>
</dbReference>
<dbReference type="SUPFAM" id="SSF52833">
    <property type="entry name" value="Thioredoxin-like"/>
    <property type="match status" value="1"/>
</dbReference>
<evidence type="ECO:0000256" key="1">
    <source>
        <dbReference type="SAM" id="SignalP"/>
    </source>
</evidence>
<accession>A0A5C5ZV17</accession>
<feature type="domain" description="Thioredoxin" evidence="2">
    <location>
        <begin position="43"/>
        <end position="165"/>
    </location>
</feature>
<dbReference type="Pfam" id="PF13098">
    <property type="entry name" value="Thioredoxin_2"/>
    <property type="match status" value="1"/>
</dbReference>
<dbReference type="PROSITE" id="PS51352">
    <property type="entry name" value="THIOREDOXIN_2"/>
    <property type="match status" value="1"/>
</dbReference>
<dbReference type="AlphaFoldDB" id="A0A5C5ZV17"/>
<dbReference type="RefSeq" id="WP_146398150.1">
    <property type="nucleotide sequence ID" value="NZ_SJPQ01000001.1"/>
</dbReference>
<sequence precursor="true">MRTQRIIPLAIAIALLVSAPLSAQETTAPETSGGFSLRSLFGLAPAEPAPLPGLPIAWSNDAGAAQADARQSRRPIVAYVTSENCRFCRKMELETWTDESVAAEVTRRFVPLKLHAERDSELVQALKVRAFPTTIVFTPEGKAVGAATGFLPPEKLAGLLRTAGATPQAMAPRPAVR</sequence>
<gene>
    <name evidence="3" type="ORF">Mal64_12760</name>
</gene>
<feature type="signal peptide" evidence="1">
    <location>
        <begin position="1"/>
        <end position="23"/>
    </location>
</feature>
<protein>
    <submittedName>
        <fullName evidence="3">Thioredoxin</fullName>
    </submittedName>
</protein>